<sequence>MSETIWENTLSFGKLRLMRQMKFNPLEDIKPSFEGRIILITGASDGIGLQAAIKFAGLGAQKVILGVRSLSKGEEAVQTIERESGVHGICEVWPLDLLQYDSILSFVQKVEDEVERLDIAIMNAGVFSSNDEVSVDGLELDIQVNVVSTILLSILLLPKMLKNRRKDFTPVLEIISSMNSTQFSALAPDGMKDSEGILKWYSQPSQFDKIRQYPLSKLFLEFCHSELSKLVLDNSTGQPLVRIPSVCPGPTKSALARNLPLHLQVASWIFGLLIQQEAEQGARSYIHGIGLGPEAHGKLFSRLEITSPRLKDDQDAEARRKVWEETRAIFDSHPDVAIRVQRAFADIEFMRRPQRV</sequence>
<protein>
    <recommendedName>
        <fullName evidence="5">Short-chain dehydrogenase</fullName>
    </recommendedName>
</protein>
<dbReference type="EMBL" id="CP144531">
    <property type="protein sequence ID" value="WWC59019.1"/>
    <property type="molecule type" value="Genomic_DNA"/>
</dbReference>
<dbReference type="PRINTS" id="PR00081">
    <property type="entry name" value="GDHRDH"/>
</dbReference>
<dbReference type="STRING" id="1296121.A0A1A6ADG6"/>
<accession>A0A1A6ADG6</accession>
<organism evidence="2">
    <name type="scientific">Kwoniella dejecticola CBS 10117</name>
    <dbReference type="NCBI Taxonomy" id="1296121"/>
    <lineage>
        <taxon>Eukaryota</taxon>
        <taxon>Fungi</taxon>
        <taxon>Dikarya</taxon>
        <taxon>Basidiomycota</taxon>
        <taxon>Agaricomycotina</taxon>
        <taxon>Tremellomycetes</taxon>
        <taxon>Tremellales</taxon>
        <taxon>Cryptococcaceae</taxon>
        <taxon>Kwoniella</taxon>
    </lineage>
</organism>
<proteinExistence type="predicted"/>
<dbReference type="PANTHER" id="PTHR43157">
    <property type="entry name" value="PHOSPHATIDYLINOSITOL-GLYCAN BIOSYNTHESIS CLASS F PROTEIN-RELATED"/>
    <property type="match status" value="1"/>
</dbReference>
<dbReference type="GeneID" id="28966002"/>
<dbReference type="GO" id="GO:0016491">
    <property type="term" value="F:oxidoreductase activity"/>
    <property type="evidence" value="ECO:0007669"/>
    <property type="project" value="UniProtKB-KW"/>
</dbReference>
<dbReference type="Proteomes" id="UP000078595">
    <property type="component" value="Chromosome 2"/>
</dbReference>
<dbReference type="Gene3D" id="3.40.50.720">
    <property type="entry name" value="NAD(P)-binding Rossmann-like Domain"/>
    <property type="match status" value="1"/>
</dbReference>
<keyword evidence="1" id="KW-0560">Oxidoreductase</keyword>
<gene>
    <name evidence="2" type="ORF">I303_02303</name>
    <name evidence="3" type="ORF">I303_101565</name>
</gene>
<name>A0A1A6ADG6_9TREE</name>
<evidence type="ECO:0000256" key="1">
    <source>
        <dbReference type="ARBA" id="ARBA00023002"/>
    </source>
</evidence>
<dbReference type="PANTHER" id="PTHR43157:SF22">
    <property type="entry name" value="SHORT-CHAIN DEHYDROGENASE_REDUCTASE PHMF"/>
    <property type="match status" value="1"/>
</dbReference>
<reference evidence="3" key="3">
    <citation type="submission" date="2024-02" db="EMBL/GenBank/DDBJ databases">
        <title>Comparative genomics of Cryptococcus and Kwoniella reveals pathogenesis evolution and contrasting modes of karyotype evolution via chromosome fusion or intercentromeric recombination.</title>
        <authorList>
            <person name="Coelho M.A."/>
            <person name="David-Palma M."/>
            <person name="Shea T."/>
            <person name="Bowers K."/>
            <person name="McGinley-Smith S."/>
            <person name="Mohammad A.W."/>
            <person name="Gnirke A."/>
            <person name="Yurkov A.M."/>
            <person name="Nowrousian M."/>
            <person name="Sun S."/>
            <person name="Cuomo C.A."/>
            <person name="Heitman J."/>
        </authorList>
    </citation>
    <scope>NUCLEOTIDE SEQUENCE</scope>
    <source>
        <strain evidence="3">CBS 10117</strain>
    </source>
</reference>
<evidence type="ECO:0000313" key="3">
    <source>
        <dbReference type="EMBL" id="WWC59019.1"/>
    </source>
</evidence>
<dbReference type="InterPro" id="IPR036291">
    <property type="entry name" value="NAD(P)-bd_dom_sf"/>
</dbReference>
<dbReference type="InterPro" id="IPR002347">
    <property type="entry name" value="SDR_fam"/>
</dbReference>
<dbReference type="KEGG" id="kdj:28966002"/>
<dbReference type="VEuPathDB" id="FungiDB:I303_02303"/>
<dbReference type="SUPFAM" id="SSF51735">
    <property type="entry name" value="NAD(P)-binding Rossmann-fold domains"/>
    <property type="match status" value="1"/>
</dbReference>
<dbReference type="AlphaFoldDB" id="A0A1A6ADG6"/>
<reference evidence="3" key="2">
    <citation type="submission" date="2013-07" db="EMBL/GenBank/DDBJ databases">
        <authorList>
            <consortium name="The Broad Institute Genome Sequencing Platform"/>
            <person name="Cuomo C."/>
            <person name="Litvintseva A."/>
            <person name="Chen Y."/>
            <person name="Heitman J."/>
            <person name="Sun S."/>
            <person name="Springer D."/>
            <person name="Dromer F."/>
            <person name="Young S.K."/>
            <person name="Zeng Q."/>
            <person name="Gargeya S."/>
            <person name="Fitzgerald M."/>
            <person name="Abouelleil A."/>
            <person name="Alvarado L."/>
            <person name="Berlin A.M."/>
            <person name="Chapman S.B."/>
            <person name="Dewar J."/>
            <person name="Goldberg J."/>
            <person name="Griggs A."/>
            <person name="Gujja S."/>
            <person name="Hansen M."/>
            <person name="Howarth C."/>
            <person name="Imamovic A."/>
            <person name="Larimer J."/>
            <person name="McCowan C."/>
            <person name="Murphy C."/>
            <person name="Pearson M."/>
            <person name="Priest M."/>
            <person name="Roberts A."/>
            <person name="Saif S."/>
            <person name="Shea T."/>
            <person name="Sykes S."/>
            <person name="Wortman J."/>
            <person name="Nusbaum C."/>
            <person name="Birren B."/>
        </authorList>
    </citation>
    <scope>NUCLEOTIDE SEQUENCE</scope>
    <source>
        <strain evidence="3">CBS 10117</strain>
    </source>
</reference>
<dbReference type="OrthoDB" id="542013at2759"/>
<evidence type="ECO:0008006" key="5">
    <source>
        <dbReference type="Google" id="ProtNLM"/>
    </source>
</evidence>
<evidence type="ECO:0000313" key="2">
    <source>
        <dbReference type="EMBL" id="OBR88084.1"/>
    </source>
</evidence>
<dbReference type="EMBL" id="KI894028">
    <property type="protein sequence ID" value="OBR88084.1"/>
    <property type="molecule type" value="Genomic_DNA"/>
</dbReference>
<reference evidence="2" key="1">
    <citation type="submission" date="2013-07" db="EMBL/GenBank/DDBJ databases">
        <title>The Genome Sequence of Cryptococcus dejecticola CBS10117.</title>
        <authorList>
            <consortium name="The Broad Institute Genome Sequencing Platform"/>
            <person name="Cuomo C."/>
            <person name="Litvintseva A."/>
            <person name="Chen Y."/>
            <person name="Heitman J."/>
            <person name="Sun S."/>
            <person name="Springer D."/>
            <person name="Dromer F."/>
            <person name="Young S.K."/>
            <person name="Zeng Q."/>
            <person name="Gargeya S."/>
            <person name="Fitzgerald M."/>
            <person name="Abouelleil A."/>
            <person name="Alvarado L."/>
            <person name="Berlin A.M."/>
            <person name="Chapman S.B."/>
            <person name="Dewar J."/>
            <person name="Goldberg J."/>
            <person name="Griggs A."/>
            <person name="Gujja S."/>
            <person name="Hansen M."/>
            <person name="Howarth C."/>
            <person name="Imamovic A."/>
            <person name="Larimer J."/>
            <person name="McCowan C."/>
            <person name="Murphy C."/>
            <person name="Pearson M."/>
            <person name="Priest M."/>
            <person name="Roberts A."/>
            <person name="Saif S."/>
            <person name="Shea T."/>
            <person name="Sykes S."/>
            <person name="Wortman J."/>
            <person name="Nusbaum C."/>
            <person name="Birren B."/>
        </authorList>
    </citation>
    <scope>NUCLEOTIDE SEQUENCE [LARGE SCALE GENOMIC DNA]</scope>
    <source>
        <strain evidence="2">CBS 10117</strain>
    </source>
</reference>
<keyword evidence="4" id="KW-1185">Reference proteome</keyword>
<dbReference type="Pfam" id="PF00106">
    <property type="entry name" value="adh_short"/>
    <property type="match status" value="1"/>
</dbReference>
<dbReference type="RefSeq" id="XP_018265926.1">
    <property type="nucleotide sequence ID" value="XM_018405645.1"/>
</dbReference>
<evidence type="ECO:0000313" key="4">
    <source>
        <dbReference type="Proteomes" id="UP000078595"/>
    </source>
</evidence>